<feature type="transmembrane region" description="Helical" evidence="1">
    <location>
        <begin position="87"/>
        <end position="107"/>
    </location>
</feature>
<keyword evidence="1" id="KW-0812">Transmembrane</keyword>
<evidence type="ECO:0000313" key="2">
    <source>
        <dbReference type="EMBL" id="PMC53099.1"/>
    </source>
</evidence>
<dbReference type="Proteomes" id="UP000235670">
    <property type="component" value="Unassembled WGS sequence"/>
</dbReference>
<comment type="caution">
    <text evidence="2">The sequence shown here is derived from an EMBL/GenBank/DDBJ whole genome shotgun (WGS) entry which is preliminary data.</text>
</comment>
<dbReference type="RefSeq" id="WP_102189272.1">
    <property type="nucleotide sequence ID" value="NZ_JAPWBY010000001.1"/>
</dbReference>
<gene>
    <name evidence="2" type="ORF">CJ218_00715</name>
</gene>
<feature type="transmembrane region" description="Helical" evidence="1">
    <location>
        <begin position="39"/>
        <end position="55"/>
    </location>
</feature>
<sequence length="113" mass="13093">MEKNKQSLQLARTALTITLFIWFLLLTILTIILAYQLSIFSLYLIPTILNIIISFKKLNKKSMILVTIFSYIIFGGKAISMEPDSAYIYYILFIPQTIFLILACLTFKKTEQK</sequence>
<name>A0A2N6SGV8_9BACL</name>
<protein>
    <submittedName>
        <fullName evidence="2">Uncharacterized protein</fullName>
    </submittedName>
</protein>
<feature type="transmembrane region" description="Helical" evidence="1">
    <location>
        <begin position="62"/>
        <end position="81"/>
    </location>
</feature>
<keyword evidence="1" id="KW-1133">Transmembrane helix</keyword>
<dbReference type="AlphaFoldDB" id="A0A2N6SGV8"/>
<evidence type="ECO:0000313" key="3">
    <source>
        <dbReference type="Proteomes" id="UP000235670"/>
    </source>
</evidence>
<reference evidence="2 3" key="1">
    <citation type="submission" date="2017-09" db="EMBL/GenBank/DDBJ databases">
        <title>Bacterial strain isolated from the female urinary microbiota.</title>
        <authorList>
            <person name="Thomas-White K."/>
            <person name="Kumar N."/>
            <person name="Forster S."/>
            <person name="Putonti C."/>
            <person name="Lawley T."/>
            <person name="Wolfe A.J."/>
        </authorList>
    </citation>
    <scope>NUCLEOTIDE SEQUENCE [LARGE SCALE GENOMIC DNA]</scope>
    <source>
        <strain evidence="2 3">UMB0186</strain>
    </source>
</reference>
<feature type="transmembrane region" description="Helical" evidence="1">
    <location>
        <begin position="12"/>
        <end position="33"/>
    </location>
</feature>
<dbReference type="EMBL" id="PNGT01000001">
    <property type="protein sequence ID" value="PMC53099.1"/>
    <property type="molecule type" value="Genomic_DNA"/>
</dbReference>
<proteinExistence type="predicted"/>
<evidence type="ECO:0000256" key="1">
    <source>
        <dbReference type="SAM" id="Phobius"/>
    </source>
</evidence>
<accession>A0A2N6SGV8</accession>
<organism evidence="2 3">
    <name type="scientific">Gemella sanguinis</name>
    <dbReference type="NCBI Taxonomy" id="84135"/>
    <lineage>
        <taxon>Bacteria</taxon>
        <taxon>Bacillati</taxon>
        <taxon>Bacillota</taxon>
        <taxon>Bacilli</taxon>
        <taxon>Bacillales</taxon>
        <taxon>Gemellaceae</taxon>
        <taxon>Gemella</taxon>
    </lineage>
</organism>
<keyword evidence="1" id="KW-0472">Membrane</keyword>